<proteinExistence type="predicted"/>
<gene>
    <name evidence="1" type="ORF">A2908_04135</name>
</gene>
<comment type="caution">
    <text evidence="1">The sequence shown here is derived from an EMBL/GenBank/DDBJ whole genome shotgun (WGS) entry which is preliminary data.</text>
</comment>
<name>A0A1G2IFF2_9BACT</name>
<reference evidence="1 2" key="1">
    <citation type="journal article" date="2016" name="Nat. Commun.">
        <title>Thousands of microbial genomes shed light on interconnected biogeochemical processes in an aquifer system.</title>
        <authorList>
            <person name="Anantharaman K."/>
            <person name="Brown C.T."/>
            <person name="Hug L.A."/>
            <person name="Sharon I."/>
            <person name="Castelle C.J."/>
            <person name="Probst A.J."/>
            <person name="Thomas B.C."/>
            <person name="Singh A."/>
            <person name="Wilkins M.J."/>
            <person name="Karaoz U."/>
            <person name="Brodie E.L."/>
            <person name="Williams K.H."/>
            <person name="Hubbard S.S."/>
            <person name="Banfield J.F."/>
        </authorList>
    </citation>
    <scope>NUCLEOTIDE SEQUENCE [LARGE SCALE GENOMIC DNA]</scope>
</reference>
<dbReference type="AlphaFoldDB" id="A0A1G2IFF2"/>
<evidence type="ECO:0000313" key="2">
    <source>
        <dbReference type="Proteomes" id="UP000176774"/>
    </source>
</evidence>
<dbReference type="Proteomes" id="UP000176774">
    <property type="component" value="Unassembled WGS sequence"/>
</dbReference>
<organism evidence="1 2">
    <name type="scientific">Candidatus Staskawiczbacteria bacterium RIFCSPLOWO2_01_FULL_38_12b</name>
    <dbReference type="NCBI Taxonomy" id="1802214"/>
    <lineage>
        <taxon>Bacteria</taxon>
        <taxon>Candidatus Staskawicziibacteriota</taxon>
    </lineage>
</organism>
<accession>A0A1G2IFF2</accession>
<dbReference type="EMBL" id="MHPA01000012">
    <property type="protein sequence ID" value="OGZ73434.1"/>
    <property type="molecule type" value="Genomic_DNA"/>
</dbReference>
<evidence type="ECO:0000313" key="1">
    <source>
        <dbReference type="EMBL" id="OGZ73434.1"/>
    </source>
</evidence>
<protein>
    <submittedName>
        <fullName evidence="1">Uncharacterized protein</fullName>
    </submittedName>
</protein>
<dbReference type="STRING" id="1802214.A2908_04135"/>
<sequence>MIAKKVVDFSLPCLEALNDLMNYLQSRLSPPGEQQLEYRMEITLVSAARKKKPKKEKKKAA</sequence>